<comment type="caution">
    <text evidence="4">The sequence shown here is derived from an EMBL/GenBank/DDBJ whole genome shotgun (WGS) entry which is preliminary data.</text>
</comment>
<dbReference type="InterPro" id="IPR044946">
    <property type="entry name" value="Restrct_endonuc_typeI_TRD_sf"/>
</dbReference>
<dbReference type="EMBL" id="BARS01023940">
    <property type="protein sequence ID" value="GAG02140.1"/>
    <property type="molecule type" value="Genomic_DNA"/>
</dbReference>
<evidence type="ECO:0008006" key="5">
    <source>
        <dbReference type="Google" id="ProtNLM"/>
    </source>
</evidence>
<proteinExistence type="predicted"/>
<gene>
    <name evidence="4" type="ORF">S01H1_38073</name>
</gene>
<keyword evidence="1" id="KW-0680">Restriction system</keyword>
<evidence type="ECO:0000256" key="2">
    <source>
        <dbReference type="ARBA" id="ARBA00023125"/>
    </source>
</evidence>
<feature type="region of interest" description="Disordered" evidence="3">
    <location>
        <begin position="1"/>
        <end position="21"/>
    </location>
</feature>
<dbReference type="SUPFAM" id="SSF116734">
    <property type="entry name" value="DNA methylase specificity domain"/>
    <property type="match status" value="1"/>
</dbReference>
<evidence type="ECO:0000313" key="4">
    <source>
        <dbReference type="EMBL" id="GAG02140.1"/>
    </source>
</evidence>
<sequence length="196" mass="22273">LGDLLKRREEEVEPRESPDREFVTLTLSQDGTLAAREPGKGRNPPSWHGAYFTGGSRWFRAHAGDLVISQIDLWKGCVAVIPAQYDQSIVTQEFPVYKVDTARLDPRYLALLLRSQYFQRAIRAITTGHSNRRRTQSEDFEDLRIFLPDLETQRVIAGLVEAKRGIVADAESDFRSLVRQVEGMMLGERDPTDLLS</sequence>
<keyword evidence="2" id="KW-0238">DNA-binding</keyword>
<protein>
    <recommendedName>
        <fullName evidence="5">Type I restriction modification DNA specificity domain-containing protein</fullName>
    </recommendedName>
</protein>
<reference evidence="4" key="1">
    <citation type="journal article" date="2014" name="Front. Microbiol.">
        <title>High frequency of phylogenetically diverse reductive dehalogenase-homologous genes in deep subseafloor sedimentary metagenomes.</title>
        <authorList>
            <person name="Kawai M."/>
            <person name="Futagami T."/>
            <person name="Toyoda A."/>
            <person name="Takaki Y."/>
            <person name="Nishi S."/>
            <person name="Hori S."/>
            <person name="Arai W."/>
            <person name="Tsubouchi T."/>
            <person name="Morono Y."/>
            <person name="Uchiyama I."/>
            <person name="Ito T."/>
            <person name="Fujiyama A."/>
            <person name="Inagaki F."/>
            <person name="Takami H."/>
        </authorList>
    </citation>
    <scope>NUCLEOTIDE SEQUENCE</scope>
    <source>
        <strain evidence="4">Expedition CK06-06</strain>
    </source>
</reference>
<name>X0U9B9_9ZZZZ</name>
<dbReference type="GO" id="GO:0003677">
    <property type="term" value="F:DNA binding"/>
    <property type="evidence" value="ECO:0007669"/>
    <property type="project" value="UniProtKB-KW"/>
</dbReference>
<feature type="non-terminal residue" evidence="4">
    <location>
        <position position="1"/>
    </location>
</feature>
<dbReference type="AlphaFoldDB" id="X0U9B9"/>
<accession>X0U9B9</accession>
<organism evidence="4">
    <name type="scientific">marine sediment metagenome</name>
    <dbReference type="NCBI Taxonomy" id="412755"/>
    <lineage>
        <taxon>unclassified sequences</taxon>
        <taxon>metagenomes</taxon>
        <taxon>ecological metagenomes</taxon>
    </lineage>
</organism>
<evidence type="ECO:0000256" key="1">
    <source>
        <dbReference type="ARBA" id="ARBA00022747"/>
    </source>
</evidence>
<evidence type="ECO:0000256" key="3">
    <source>
        <dbReference type="SAM" id="MobiDB-lite"/>
    </source>
</evidence>
<dbReference type="Gene3D" id="3.90.220.20">
    <property type="entry name" value="DNA methylase specificity domains"/>
    <property type="match status" value="1"/>
</dbReference>
<dbReference type="GO" id="GO:0009307">
    <property type="term" value="P:DNA restriction-modification system"/>
    <property type="evidence" value="ECO:0007669"/>
    <property type="project" value="UniProtKB-KW"/>
</dbReference>